<evidence type="ECO:0000313" key="2">
    <source>
        <dbReference type="Proteomes" id="UP000320404"/>
    </source>
</evidence>
<dbReference type="Proteomes" id="UP000320404">
    <property type="component" value="Unassembled WGS sequence"/>
</dbReference>
<accession>A0A520S2A2</accession>
<comment type="caution">
    <text evidence="1">The sequence shown here is derived from an EMBL/GenBank/DDBJ whole genome shotgun (WGS) entry which is preliminary data.</text>
</comment>
<dbReference type="EMBL" id="SHAH01000028">
    <property type="protein sequence ID" value="RZO76605.1"/>
    <property type="molecule type" value="Genomic_DNA"/>
</dbReference>
<gene>
    <name evidence="1" type="ORF">EVA69_02820</name>
</gene>
<proteinExistence type="predicted"/>
<reference evidence="1 2" key="1">
    <citation type="submission" date="2019-02" db="EMBL/GenBank/DDBJ databases">
        <title>Prokaryotic population dynamics and viral predation in marine succession experiment using metagenomics: the confinement effect.</title>
        <authorList>
            <person name="Haro-Moreno J.M."/>
            <person name="Rodriguez-Valera F."/>
            <person name="Lopez-Perez M."/>
        </authorList>
    </citation>
    <scope>NUCLEOTIDE SEQUENCE [LARGE SCALE GENOMIC DNA]</scope>
    <source>
        <strain evidence="1">MED-G158</strain>
    </source>
</reference>
<dbReference type="AlphaFoldDB" id="A0A520S2A2"/>
<evidence type="ECO:0000313" key="1">
    <source>
        <dbReference type="EMBL" id="RZO76605.1"/>
    </source>
</evidence>
<name>A0A520S2A2_9GAMM</name>
<sequence>MAKVSESIPIDLQPEVDAAINWFNAQSADEFKVTGIVDAENSLAQSDEKELRLVLCGGDICQQKKFKVLRSGDSFSVSFTDEASIANGTQAELDPPPGARKAWLDDVISKHKFVVLVFYRGFW</sequence>
<protein>
    <submittedName>
        <fullName evidence="1">Uncharacterized protein</fullName>
    </submittedName>
</protein>
<organism evidence="1 2">
    <name type="scientific">OM182 bacterium</name>
    <dbReference type="NCBI Taxonomy" id="2510334"/>
    <lineage>
        <taxon>Bacteria</taxon>
        <taxon>Pseudomonadati</taxon>
        <taxon>Pseudomonadota</taxon>
        <taxon>Gammaproteobacteria</taxon>
        <taxon>OMG group</taxon>
        <taxon>OM182 clade</taxon>
    </lineage>
</organism>